<keyword evidence="12" id="KW-0472">Membrane</keyword>
<keyword evidence="16" id="KW-1185">Reference proteome</keyword>
<keyword evidence="9" id="KW-0560">Oxidoreductase</keyword>
<reference evidence="14" key="4">
    <citation type="submission" date="2025-05" db="UniProtKB">
        <authorList>
            <consortium name="Ensembl"/>
        </authorList>
    </citation>
    <scope>IDENTIFICATION</scope>
    <source>
        <strain evidence="14">C57BL/6J</strain>
    </source>
</reference>
<sequence length="443" mass="50893">MSVSALSLTRFAGSLSGFLQVASVFCLLLLLVKAVQVYLHRKWLLKALQQFPSPPFHWFFGHEQFKGDQELQEIVSCIENFPSAFPRWFWGSKAYLTVYDPDYMKVILGRSGYGLLLLNGQSWFQHRKMLTPAFHYDILKTYVKNMADSIRLMLDKWERLAGQDSSIEIFQHISLMTLDTVMKCAFSHKGSVQVDGNYKTYLQAIGDLNNLVHSRVRNMFHQNDTIYKLSSNGRLSNQACQLAHDHTDGVIKMRKDQLQDEGELENIKKKRRLDFLDILLFARMENEDSMSDKDLRAEVDTFMIEGHDTTASGVSWIFYALATHPEHQQRCREEVQSLLGDGSSITWDHLDQIPYTTMCIKEALRLYPPVPSIGRELSTSVTFPDGCSLPKGVQVTLSIYGLHHNPKVWPNPEVCTRLSPTQPLIPALLRRSQELHWETICYE</sequence>
<evidence type="ECO:0000256" key="12">
    <source>
        <dbReference type="ARBA" id="ARBA00023136"/>
    </source>
</evidence>
<dbReference type="GO" id="GO:0006631">
    <property type="term" value="P:fatty acid metabolic process"/>
    <property type="evidence" value="ECO:0007669"/>
    <property type="project" value="UniProtKB-ARBA"/>
</dbReference>
<dbReference type="InterPro" id="IPR036396">
    <property type="entry name" value="Cyt_P450_sf"/>
</dbReference>
<comment type="subcellular location">
    <subcellularLocation>
        <location evidence="3">Endoplasmic reticulum membrane</location>
    </subcellularLocation>
    <subcellularLocation>
        <location evidence="2">Microsome membrane</location>
    </subcellularLocation>
</comment>
<reference evidence="14" key="3">
    <citation type="journal article" date="2011" name="PLoS Biol.">
        <title>Modernizing reference genome assemblies.</title>
        <authorList>
            <person name="Church D.M."/>
            <person name="Schneider V.A."/>
            <person name="Graves T."/>
            <person name="Auger K."/>
            <person name="Cunningham F."/>
            <person name="Bouk N."/>
            <person name="Chen H.C."/>
            <person name="Agarwala R."/>
            <person name="McLaren W.M."/>
            <person name="Ritchie G.R."/>
            <person name="Albracht D."/>
            <person name="Kremitzki M."/>
            <person name="Rock S."/>
            <person name="Kotkiewicz H."/>
            <person name="Kremitzki C."/>
            <person name="Wollam A."/>
            <person name="Trani L."/>
            <person name="Fulton L."/>
            <person name="Fulton R."/>
            <person name="Matthews L."/>
            <person name="Whitehead S."/>
            <person name="Chow W."/>
            <person name="Torrance J."/>
            <person name="Dunn M."/>
            <person name="Harden G."/>
            <person name="Threadgold G."/>
            <person name="Wood J."/>
            <person name="Collins J."/>
            <person name="Heath P."/>
            <person name="Griffiths G."/>
            <person name="Pelan S."/>
            <person name="Grafham D."/>
            <person name="Eichler E.E."/>
            <person name="Weinstock G."/>
            <person name="Mardis E.R."/>
            <person name="Wilson R.K."/>
            <person name="Howe K."/>
            <person name="Flicek P."/>
            <person name="Hubbard T."/>
        </authorList>
    </citation>
    <scope>NUCLEOTIDE SEQUENCE [LARGE SCALE GENOMIC DNA]</scope>
    <source>
        <strain evidence="14">C57BL/6J</strain>
    </source>
</reference>
<dbReference type="UCSC" id="uc029uyv.1">
    <property type="organism name" value="mouse"/>
</dbReference>
<dbReference type="GO" id="GO:0004497">
    <property type="term" value="F:monooxygenase activity"/>
    <property type="evidence" value="ECO:0007669"/>
    <property type="project" value="UniProtKB-KW"/>
</dbReference>
<dbReference type="PRINTS" id="PR00385">
    <property type="entry name" value="P450"/>
</dbReference>
<dbReference type="MGI" id="MGI:3028580">
    <property type="gene designation" value="Cyp4a31"/>
</dbReference>
<keyword evidence="10" id="KW-0408">Iron</keyword>
<dbReference type="GeneID" id="666168"/>
<evidence type="ECO:0000256" key="10">
    <source>
        <dbReference type="ARBA" id="ARBA00023004"/>
    </source>
</evidence>
<evidence type="ECO:0000313" key="14">
    <source>
        <dbReference type="Ensembl" id="ENSMUSP00000030480.4"/>
    </source>
</evidence>
<dbReference type="OrthoDB" id="1470350at2759"/>
<name>Q91WU1_MOUSE</name>
<dbReference type="GO" id="GO:0005789">
    <property type="term" value="C:endoplasmic reticulum membrane"/>
    <property type="evidence" value="ECO:0007669"/>
    <property type="project" value="UniProtKB-SubCell"/>
</dbReference>
<evidence type="ECO:0000256" key="11">
    <source>
        <dbReference type="ARBA" id="ARBA00023033"/>
    </source>
</evidence>
<dbReference type="PANTHER" id="PTHR24291">
    <property type="entry name" value="CYTOCHROME P450 FAMILY 4"/>
    <property type="match status" value="1"/>
</dbReference>
<organism evidence="13">
    <name type="scientific">Mus musculus</name>
    <name type="common">Mouse</name>
    <dbReference type="NCBI Taxonomy" id="10090"/>
    <lineage>
        <taxon>Eukaryota</taxon>
        <taxon>Metazoa</taxon>
        <taxon>Chordata</taxon>
        <taxon>Craniata</taxon>
        <taxon>Vertebrata</taxon>
        <taxon>Euteleostomi</taxon>
        <taxon>Mammalia</taxon>
        <taxon>Eutheria</taxon>
        <taxon>Euarchontoglires</taxon>
        <taxon>Glires</taxon>
        <taxon>Rodentia</taxon>
        <taxon>Myomorpha</taxon>
        <taxon>Muroidea</taxon>
        <taxon>Muridae</taxon>
        <taxon>Murinae</taxon>
        <taxon>Mus</taxon>
        <taxon>Mus</taxon>
    </lineage>
</organism>
<dbReference type="CTD" id="666168"/>
<evidence type="ECO:0000256" key="7">
    <source>
        <dbReference type="ARBA" id="ARBA00022824"/>
    </source>
</evidence>
<dbReference type="Pfam" id="PF00067">
    <property type="entry name" value="p450"/>
    <property type="match status" value="1"/>
</dbReference>
<dbReference type="ExpressionAtlas" id="Q91WU1">
    <property type="expression patterns" value="baseline and differential"/>
</dbReference>
<evidence type="ECO:0000256" key="2">
    <source>
        <dbReference type="ARBA" id="ARBA00004524"/>
    </source>
</evidence>
<evidence type="ECO:0000256" key="3">
    <source>
        <dbReference type="ARBA" id="ARBA00004586"/>
    </source>
</evidence>
<evidence type="ECO:0000256" key="9">
    <source>
        <dbReference type="ARBA" id="ARBA00023002"/>
    </source>
</evidence>
<keyword evidence="8" id="KW-0492">Microsome</keyword>
<dbReference type="EMBL" id="BC013476">
    <property type="protein sequence ID" value="AAH13476.1"/>
    <property type="molecule type" value="mRNA"/>
</dbReference>
<keyword evidence="7" id="KW-0256">Endoplasmic reticulum</keyword>
<dbReference type="BioGRID-ORCS" id="666168">
    <property type="hits" value="1 hit in 57 CRISPR screens"/>
</dbReference>
<evidence type="ECO:0000313" key="16">
    <source>
        <dbReference type="Proteomes" id="UP000000589"/>
    </source>
</evidence>
<dbReference type="GeneTree" id="ENSGT00940000163570"/>
<keyword evidence="11" id="KW-0503">Monooxygenase</keyword>
<dbReference type="GO" id="GO:0020037">
    <property type="term" value="F:heme binding"/>
    <property type="evidence" value="ECO:0007669"/>
    <property type="project" value="InterPro"/>
</dbReference>
<dbReference type="RefSeq" id="NP_001239468.1">
    <property type="nucleotide sequence ID" value="NM_001252539.1"/>
</dbReference>
<comment type="cofactor">
    <cofactor evidence="1">
        <name>heme</name>
        <dbReference type="ChEBI" id="CHEBI:30413"/>
    </cofactor>
</comment>
<evidence type="ECO:0000256" key="8">
    <source>
        <dbReference type="ARBA" id="ARBA00022848"/>
    </source>
</evidence>
<dbReference type="Gene3D" id="1.10.630.10">
    <property type="entry name" value="Cytochrome P450"/>
    <property type="match status" value="1"/>
</dbReference>
<dbReference type="SMR" id="Q91WU1"/>
<keyword evidence="6" id="KW-0479">Metal-binding</keyword>
<evidence type="ECO:0000256" key="1">
    <source>
        <dbReference type="ARBA" id="ARBA00001971"/>
    </source>
</evidence>
<dbReference type="Proteomes" id="UP000000589">
    <property type="component" value="Chromosome 4"/>
</dbReference>
<evidence type="ECO:0000256" key="6">
    <source>
        <dbReference type="ARBA" id="ARBA00022723"/>
    </source>
</evidence>
<dbReference type="InterPro" id="IPR002402">
    <property type="entry name" value="Cyt_P450_E_grp-II"/>
</dbReference>
<gene>
    <name evidence="13 14 15" type="primary">Cyp4a31</name>
</gene>
<dbReference type="KEGG" id="mmu:666168"/>
<comment type="similarity">
    <text evidence="4">Belongs to the cytochrome P450 family.</text>
</comment>
<proteinExistence type="evidence at transcript level"/>
<reference evidence="13" key="1">
    <citation type="journal article" date="2004" name="Genome Res.">
        <title>The status, quality, and expansion of the NIH full-length cDNA project: the Mammalian Gene Collection (MGC).</title>
        <authorList>
            <consortium name="The MGC Project Team"/>
            <person name="Gerhard D.S."/>
            <person name="Wagner L."/>
            <person name="Feingold E.A."/>
            <person name="Shenmen C.M."/>
            <person name="Grouse L.H."/>
            <person name="Schuler G."/>
            <person name="Klein S.L."/>
            <person name="Old S."/>
            <person name="Rasooly R."/>
            <person name="Good P."/>
            <person name="Guyer M."/>
            <person name="Peck A.M."/>
            <person name="Derge J.G."/>
            <person name="Lipman D."/>
            <person name="Collins F.S."/>
            <person name="Jang W."/>
            <person name="Sherry S."/>
            <person name="Feolo M."/>
            <person name="Misquitta L."/>
            <person name="Lee E."/>
            <person name="Rotmistrovsky K."/>
            <person name="Greenhut S.F."/>
            <person name="Schaefer C.F."/>
            <person name="Buetow K."/>
            <person name="Bonner T.I."/>
            <person name="Haussler D."/>
            <person name="Kent J."/>
            <person name="Kiekhaus M."/>
            <person name="Furey T."/>
            <person name="Brent M."/>
            <person name="Prange C."/>
            <person name="Schreiber K."/>
            <person name="Shapiro N."/>
            <person name="Bhat N.K."/>
            <person name="Hopkins R.F."/>
            <person name="Hsie F."/>
            <person name="Driscoll T."/>
            <person name="Soares M.B."/>
            <person name="Casavant T.L."/>
            <person name="Scheetz T.E."/>
            <person name="Brown-stein M.J."/>
            <person name="Usdin T.B."/>
            <person name="Toshiyuki S."/>
            <person name="Carninci P."/>
            <person name="Piao Y."/>
            <person name="Dudekula D.B."/>
            <person name="Ko M.S."/>
            <person name="Kawakami K."/>
            <person name="Suzuki Y."/>
            <person name="Sugano S."/>
            <person name="Gruber C.E."/>
            <person name="Smith M.R."/>
            <person name="Simmons B."/>
            <person name="Moore T."/>
            <person name="Waterman R."/>
            <person name="Johnson S.L."/>
            <person name="Ruan Y."/>
            <person name="Wei C.L."/>
            <person name="Mathavan S."/>
            <person name="Gunaratne P.H."/>
            <person name="Wu J."/>
            <person name="Garcia A.M."/>
            <person name="Hulyk S.W."/>
            <person name="Fuh E."/>
            <person name="Yuan Y."/>
            <person name="Sneed A."/>
            <person name="Kowis C."/>
            <person name="Hodgson A."/>
            <person name="Muzny D.M."/>
            <person name="McPherson J."/>
            <person name="Gibbs R.A."/>
            <person name="Fahey J."/>
            <person name="Helton E."/>
            <person name="Ketteman M."/>
            <person name="Madan A."/>
            <person name="Rodrigues S."/>
            <person name="Sanchez A."/>
            <person name="Whiting M."/>
            <person name="Madari A."/>
            <person name="Young A.C."/>
            <person name="Wetherby K.D."/>
            <person name="Granite S.J."/>
            <person name="Kwong P.N."/>
            <person name="Brinkley C.P."/>
            <person name="Pearson R.L."/>
            <person name="Bouffard G.G."/>
            <person name="Blakesly R.W."/>
            <person name="Green E.D."/>
            <person name="Dickson M.C."/>
            <person name="Rodriguez A.C."/>
            <person name="Grimwood J."/>
            <person name="Schmutz J."/>
            <person name="Myers R.M."/>
            <person name="Butterfield Y.S."/>
            <person name="Griffith M."/>
            <person name="Griffith O.L."/>
            <person name="Krzywinski M.I."/>
            <person name="Liao N."/>
            <person name="Morin R."/>
            <person name="Morrin R."/>
            <person name="Palmquist D."/>
            <person name="Petrescu A.S."/>
            <person name="Skalska U."/>
            <person name="Smailus D.E."/>
            <person name="Stott J.M."/>
            <person name="Schnerch A."/>
            <person name="Schein J.E."/>
            <person name="Jones S.J."/>
            <person name="Holt R.A."/>
            <person name="Baross A."/>
            <person name="Marra M.A."/>
            <person name="Clifton S."/>
            <person name="Makowski K.A."/>
            <person name="Bosak S."/>
            <person name="Malek J."/>
        </authorList>
    </citation>
    <scope>NUCLEOTIDE SEQUENCE [LARGE SCALE MRNA]</scope>
    <source>
        <strain evidence="13">FVB/N</strain>
        <tissue evidence="13">Kidney</tissue>
    </source>
</reference>
<dbReference type="PANTHER" id="PTHR24291:SF165">
    <property type="entry name" value="CYTOCHROME P450 4A10-RELATED"/>
    <property type="match status" value="1"/>
</dbReference>
<dbReference type="FunFam" id="1.10.630.10:FF:000005">
    <property type="entry name" value="cytochrome P450 4F22 isoform X2"/>
    <property type="match status" value="1"/>
</dbReference>
<dbReference type="InterPro" id="IPR001128">
    <property type="entry name" value="Cyt_P450"/>
</dbReference>
<dbReference type="Bgee" id="ENSMUSG00000028712">
    <property type="expression patterns" value="Expressed in right kidney and 23 other cell types or tissues"/>
</dbReference>
<dbReference type="ProteomicsDB" id="340699"/>
<dbReference type="Ensembl" id="ENSMUST00000030480.4">
    <property type="protein sequence ID" value="ENSMUSP00000030480.4"/>
    <property type="gene ID" value="ENSMUSG00000028712.13"/>
</dbReference>
<reference evidence="14 16" key="2">
    <citation type="journal article" date="2009" name="PLoS Biol.">
        <title>Lineage-specific biology revealed by a finished genome assembly of the mouse.</title>
        <authorList>
            <consortium name="Mouse Genome Sequencing Consortium"/>
            <person name="Church D.M."/>
            <person name="Goodstadt L."/>
            <person name="Hillier L.W."/>
            <person name="Zody M.C."/>
            <person name="Goldstein S."/>
            <person name="She X."/>
            <person name="Bult C.J."/>
            <person name="Agarwala R."/>
            <person name="Cherry J.L."/>
            <person name="DiCuccio M."/>
            <person name="Hlavina W."/>
            <person name="Kapustin Y."/>
            <person name="Meric P."/>
            <person name="Maglott D."/>
            <person name="Birtle Z."/>
            <person name="Marques A.C."/>
            <person name="Graves T."/>
            <person name="Zhou S."/>
            <person name="Teague B."/>
            <person name="Potamousis K."/>
            <person name="Churas C."/>
            <person name="Place M."/>
            <person name="Herschleb J."/>
            <person name="Runnheim R."/>
            <person name="Forrest D."/>
            <person name="Amos-Landgraf J."/>
            <person name="Schwartz D.C."/>
            <person name="Cheng Z."/>
            <person name="Lindblad-Toh K."/>
            <person name="Eichler E.E."/>
            <person name="Ponting C.P."/>
        </authorList>
    </citation>
    <scope>NUCLEOTIDE SEQUENCE [LARGE SCALE GENOMIC DNA]</scope>
    <source>
        <strain evidence="14 16">C57BL/6J</strain>
    </source>
</reference>
<dbReference type="GO" id="GO:0005506">
    <property type="term" value="F:iron ion binding"/>
    <property type="evidence" value="ECO:0007669"/>
    <property type="project" value="InterPro"/>
</dbReference>
<dbReference type="InterPro" id="IPR050196">
    <property type="entry name" value="Cytochrome_P450_Monoox"/>
</dbReference>
<dbReference type="VEuPathDB" id="HostDB:ENSMUSG00000028712"/>
<dbReference type="AGR" id="MGI:3028580"/>
<dbReference type="SUPFAM" id="SSF48264">
    <property type="entry name" value="Cytochrome P450"/>
    <property type="match status" value="1"/>
</dbReference>
<dbReference type="PRINTS" id="PR00464">
    <property type="entry name" value="EP450II"/>
</dbReference>
<dbReference type="AlphaFoldDB" id="Q91WU1"/>
<dbReference type="GO" id="GO:0016705">
    <property type="term" value="F:oxidoreductase activity, acting on paired donors, with incorporation or reduction of molecular oxygen"/>
    <property type="evidence" value="ECO:0007669"/>
    <property type="project" value="InterPro"/>
</dbReference>
<protein>
    <submittedName>
        <fullName evidence="13 14">Cytochrome P450, family 4, subfamily a, polypeptide 31</fullName>
    </submittedName>
</protein>
<keyword evidence="5" id="KW-0349">Heme</keyword>
<evidence type="ECO:0000313" key="13">
    <source>
        <dbReference type="EMBL" id="AAH13476.1"/>
    </source>
</evidence>
<evidence type="ECO:0000256" key="5">
    <source>
        <dbReference type="ARBA" id="ARBA00022617"/>
    </source>
</evidence>
<evidence type="ECO:0000313" key="15">
    <source>
        <dbReference type="MGI" id="MGI:3028580"/>
    </source>
</evidence>
<evidence type="ECO:0000256" key="4">
    <source>
        <dbReference type="ARBA" id="ARBA00010617"/>
    </source>
</evidence>
<accession>Q91WU1</accession>